<dbReference type="PANTHER" id="PTHR43092">
    <property type="entry name" value="L-CYSTEINE DESULFHYDRASE"/>
    <property type="match status" value="1"/>
</dbReference>
<keyword evidence="1" id="KW-0663">Pyridoxal phosphate</keyword>
<dbReference type="OMA" id="WAFESEF"/>
<dbReference type="PANTHER" id="PTHR43092:SF2">
    <property type="entry name" value="HERCYNYLCYSTEINE SULFOXIDE LYASE"/>
    <property type="match status" value="1"/>
</dbReference>
<dbReference type="InterPro" id="IPR000192">
    <property type="entry name" value="Aminotrans_V_dom"/>
</dbReference>
<dbReference type="InterPro" id="IPR015421">
    <property type="entry name" value="PyrdxlP-dep_Trfase_major"/>
</dbReference>
<dbReference type="Gene3D" id="3.40.640.10">
    <property type="entry name" value="Type I PLP-dependent aspartate aminotransferase-like (Major domain)"/>
    <property type="match status" value="1"/>
</dbReference>
<organism evidence="3 4">
    <name type="scientific">Trametes pubescens</name>
    <name type="common">White-rot fungus</name>
    <dbReference type="NCBI Taxonomy" id="154538"/>
    <lineage>
        <taxon>Eukaryota</taxon>
        <taxon>Fungi</taxon>
        <taxon>Dikarya</taxon>
        <taxon>Basidiomycota</taxon>
        <taxon>Agaricomycotina</taxon>
        <taxon>Agaricomycetes</taxon>
        <taxon>Polyporales</taxon>
        <taxon>Polyporaceae</taxon>
        <taxon>Trametes</taxon>
    </lineage>
</organism>
<proteinExistence type="predicted"/>
<dbReference type="AlphaFoldDB" id="A0A1M2VI53"/>
<evidence type="ECO:0000259" key="2">
    <source>
        <dbReference type="Pfam" id="PF00266"/>
    </source>
</evidence>
<name>A0A1M2VI53_TRAPU</name>
<gene>
    <name evidence="3" type="ORF">TRAPUB_1943</name>
</gene>
<dbReference type="STRING" id="154538.A0A1M2VI53"/>
<dbReference type="InterPro" id="IPR015424">
    <property type="entry name" value="PyrdxlP-dep_Trfase"/>
</dbReference>
<comment type="caution">
    <text evidence="3">The sequence shown here is derived from an EMBL/GenBank/DDBJ whole genome shotgun (WGS) entry which is preliminary data.</text>
</comment>
<dbReference type="SUPFAM" id="SSF53383">
    <property type="entry name" value="PLP-dependent transferases"/>
    <property type="match status" value="1"/>
</dbReference>
<accession>A0A1M2VI53</accession>
<sequence>MPILNPTPGPGDTYDASSTPPPFGHALKPYFALDEGYVNLNNTGAFGTPPLPVVHSGVRLTYEIERNPDKFHRISYKPLLVKSRETVAKLIGAELDEVVFVPNATHALNTVLRNFEWRKGDVIVGSTTTYGAVASTIRYLADRAEQPRPTVSTITYTFPLTHAQILELFRAKLREVKQQHSGAGFSDVPPLSPGYDGATRGTGNKIVAVVDAIVAVPGAPLPWKEMVRVAREEGVWTVIDAAHSTGQEYGINLSEAKPDFWLSNCHKWLWAKRGCAVLYTPKRNQYIIKSSIPTSHGYVSPGTPEAQEKGTAYVEQHDWAGAVDVVPYLSVPDAVAFREWLGGEKAINAYCHQLALDGGKRLAEVMGTRVLDESGELTAHMLGPPYDLLTFLPGTSQTDVQLPLPVEKTRGEFYSPAQLEEIERTLQDKLLLEHNTYSAHYFHAGAWWTRPSAQVFNEVRPDLFAAPSRCVWAVADSLKVSDFEYLGKAFNAVCKEIEETILAKKAA</sequence>
<protein>
    <recommendedName>
        <fullName evidence="2">Aminotransferase class V domain-containing protein</fullName>
    </recommendedName>
</protein>
<evidence type="ECO:0000313" key="3">
    <source>
        <dbReference type="EMBL" id="OJT07213.1"/>
    </source>
</evidence>
<dbReference type="EMBL" id="MNAD01001209">
    <property type="protein sequence ID" value="OJT07213.1"/>
    <property type="molecule type" value="Genomic_DNA"/>
</dbReference>
<evidence type="ECO:0000256" key="1">
    <source>
        <dbReference type="ARBA" id="ARBA00022898"/>
    </source>
</evidence>
<feature type="domain" description="Aminotransferase class V" evidence="2">
    <location>
        <begin position="81"/>
        <end position="143"/>
    </location>
</feature>
<dbReference type="Proteomes" id="UP000184267">
    <property type="component" value="Unassembled WGS sequence"/>
</dbReference>
<reference evidence="3 4" key="1">
    <citation type="submission" date="2016-10" db="EMBL/GenBank/DDBJ databases">
        <title>Genome sequence of the basidiomycete white-rot fungus Trametes pubescens.</title>
        <authorList>
            <person name="Makela M.R."/>
            <person name="Granchi Z."/>
            <person name="Peng M."/>
            <person name="De Vries R.P."/>
            <person name="Grigoriev I."/>
            <person name="Riley R."/>
            <person name="Hilden K."/>
        </authorList>
    </citation>
    <scope>NUCLEOTIDE SEQUENCE [LARGE SCALE GENOMIC DNA]</scope>
    <source>
        <strain evidence="3 4">FBCC735</strain>
    </source>
</reference>
<keyword evidence="4" id="KW-1185">Reference proteome</keyword>
<evidence type="ECO:0000313" key="4">
    <source>
        <dbReference type="Proteomes" id="UP000184267"/>
    </source>
</evidence>
<dbReference type="OrthoDB" id="5978656at2759"/>
<dbReference type="Pfam" id="PF00266">
    <property type="entry name" value="Aminotran_5"/>
    <property type="match status" value="2"/>
</dbReference>
<feature type="domain" description="Aminotransferase class V" evidence="2">
    <location>
        <begin position="210"/>
        <end position="372"/>
    </location>
</feature>